<proteinExistence type="predicted"/>
<evidence type="ECO:0000313" key="1">
    <source>
        <dbReference type="EMBL" id="MBX74070.1"/>
    </source>
</evidence>
<protein>
    <submittedName>
        <fullName evidence="1">Uncharacterized protein</fullName>
    </submittedName>
</protein>
<reference evidence="1" key="1">
    <citation type="submission" date="2018-02" db="EMBL/GenBank/DDBJ databases">
        <title>Rhizophora mucronata_Transcriptome.</title>
        <authorList>
            <person name="Meera S.P."/>
            <person name="Sreeshan A."/>
            <person name="Augustine A."/>
        </authorList>
    </citation>
    <scope>NUCLEOTIDE SEQUENCE</scope>
    <source>
        <tissue evidence="1">Leaf</tissue>
    </source>
</reference>
<dbReference type="EMBL" id="GGEC01093586">
    <property type="protein sequence ID" value="MBX74070.1"/>
    <property type="molecule type" value="Transcribed_RNA"/>
</dbReference>
<accession>A0A2P2R4D7</accession>
<sequence length="27" mass="3293">MSQRWISNPYPNREIQSRVIPSILLFF</sequence>
<dbReference type="AlphaFoldDB" id="A0A2P2R4D7"/>
<organism evidence="1">
    <name type="scientific">Rhizophora mucronata</name>
    <name type="common">Asiatic mangrove</name>
    <dbReference type="NCBI Taxonomy" id="61149"/>
    <lineage>
        <taxon>Eukaryota</taxon>
        <taxon>Viridiplantae</taxon>
        <taxon>Streptophyta</taxon>
        <taxon>Embryophyta</taxon>
        <taxon>Tracheophyta</taxon>
        <taxon>Spermatophyta</taxon>
        <taxon>Magnoliopsida</taxon>
        <taxon>eudicotyledons</taxon>
        <taxon>Gunneridae</taxon>
        <taxon>Pentapetalae</taxon>
        <taxon>rosids</taxon>
        <taxon>fabids</taxon>
        <taxon>Malpighiales</taxon>
        <taxon>Rhizophoraceae</taxon>
        <taxon>Rhizophora</taxon>
    </lineage>
</organism>
<name>A0A2P2R4D7_RHIMU</name>